<proteinExistence type="predicted"/>
<keyword evidence="2" id="KW-1185">Reference proteome</keyword>
<evidence type="ECO:0000313" key="2">
    <source>
        <dbReference type="Proteomes" id="UP000239614"/>
    </source>
</evidence>
<accession>A0A2T0ALX6</accession>
<name>A0A2T0ALX6_9CLOT</name>
<sequence length="51" mass="5773">MKNFIKEYFKKSIEKMAKENEKAFGNNTGKLDCCAMNRANLAGNKGNTKNK</sequence>
<gene>
    <name evidence="1" type="ORF">CPAL_24150</name>
</gene>
<dbReference type="RefSeq" id="WP_165815390.1">
    <property type="nucleotide sequence ID" value="NZ_PVXN01000061.1"/>
</dbReference>
<evidence type="ECO:0000313" key="1">
    <source>
        <dbReference type="EMBL" id="PRR69771.1"/>
    </source>
</evidence>
<comment type="caution">
    <text evidence="1">The sequence shown here is derived from an EMBL/GenBank/DDBJ whole genome shotgun (WGS) entry which is preliminary data.</text>
</comment>
<dbReference type="EMBL" id="PVXN01000061">
    <property type="protein sequence ID" value="PRR69771.1"/>
    <property type="molecule type" value="Genomic_DNA"/>
</dbReference>
<dbReference type="NCBIfam" id="NF040898">
    <property type="entry name" value="CC_mini_metal"/>
    <property type="match status" value="1"/>
</dbReference>
<reference evidence="1 2" key="1">
    <citation type="submission" date="2018-03" db="EMBL/GenBank/DDBJ databases">
        <title>Genome sequence of Clostridium thermopalmarium DSM 5974.</title>
        <authorList>
            <person name="Poehlein A."/>
            <person name="Daniel R."/>
        </authorList>
    </citation>
    <scope>NUCLEOTIDE SEQUENCE [LARGE SCALE GENOMIC DNA]</scope>
    <source>
        <strain evidence="1 2">DSM 5974</strain>
    </source>
</reference>
<protein>
    <submittedName>
        <fullName evidence="1">Uncharacterized protein</fullName>
    </submittedName>
</protein>
<organism evidence="1 2">
    <name type="scientific">Clostridium thermopalmarium DSM 5974</name>
    <dbReference type="NCBI Taxonomy" id="1121340"/>
    <lineage>
        <taxon>Bacteria</taxon>
        <taxon>Bacillati</taxon>
        <taxon>Bacillota</taxon>
        <taxon>Clostridia</taxon>
        <taxon>Eubacteriales</taxon>
        <taxon>Clostridiaceae</taxon>
        <taxon>Clostridium</taxon>
    </lineage>
</organism>
<dbReference type="Proteomes" id="UP000239614">
    <property type="component" value="Unassembled WGS sequence"/>
</dbReference>
<dbReference type="AlphaFoldDB" id="A0A2T0ALX6"/>